<dbReference type="InterPro" id="IPR047155">
    <property type="entry name" value="COMMD4/6/7/8"/>
</dbReference>
<comment type="caution">
    <text evidence="2">The sequence shown here is derived from an EMBL/GenBank/DDBJ whole genome shotgun (WGS) entry which is preliminary data.</text>
</comment>
<dbReference type="PROSITE" id="PS51269">
    <property type="entry name" value="COMM"/>
    <property type="match status" value="1"/>
</dbReference>
<dbReference type="Pfam" id="PF21672">
    <property type="entry name" value="COMM_HN"/>
    <property type="match status" value="1"/>
</dbReference>
<dbReference type="InterPro" id="IPR017920">
    <property type="entry name" value="COMM"/>
</dbReference>
<dbReference type="Proteomes" id="UP001149090">
    <property type="component" value="Unassembled WGS sequence"/>
</dbReference>
<gene>
    <name evidence="2" type="ORF">M0811_05246</name>
</gene>
<dbReference type="PANTHER" id="PTHR16231:SF4">
    <property type="entry name" value="COMM DOMAIN-CONTAINING PROTEIN 4"/>
    <property type="match status" value="1"/>
</dbReference>
<protein>
    <submittedName>
        <fullName evidence="2">Comm domain-containing protein</fullName>
    </submittedName>
</protein>
<proteinExistence type="predicted"/>
<reference evidence="2" key="1">
    <citation type="submission" date="2022-10" db="EMBL/GenBank/DDBJ databases">
        <title>Novel sulphate-reducing endosymbionts in the free-living metamonad Anaeramoeba.</title>
        <authorList>
            <person name="Jerlstrom-Hultqvist J."/>
            <person name="Cepicka I."/>
            <person name="Gallot-Lavallee L."/>
            <person name="Salas-Leiva D."/>
            <person name="Curtis B.A."/>
            <person name="Zahonova K."/>
            <person name="Pipaliya S."/>
            <person name="Dacks J."/>
            <person name="Roger A.J."/>
        </authorList>
    </citation>
    <scope>NUCLEOTIDE SEQUENCE</scope>
    <source>
        <strain evidence="2">BMAN</strain>
    </source>
</reference>
<accession>A0A9Q0LT03</accession>
<organism evidence="2 3">
    <name type="scientific">Anaeramoeba ignava</name>
    <name type="common">Anaerobic marine amoeba</name>
    <dbReference type="NCBI Taxonomy" id="1746090"/>
    <lineage>
        <taxon>Eukaryota</taxon>
        <taxon>Metamonada</taxon>
        <taxon>Anaeramoebidae</taxon>
        <taxon>Anaeramoeba</taxon>
    </lineage>
</organism>
<name>A0A9Q0LT03_ANAIG</name>
<dbReference type="EMBL" id="JAPDFW010000055">
    <property type="protein sequence ID" value="KAJ5077989.1"/>
    <property type="molecule type" value="Genomic_DNA"/>
</dbReference>
<keyword evidence="3" id="KW-1185">Reference proteome</keyword>
<evidence type="ECO:0000259" key="1">
    <source>
        <dbReference type="PROSITE" id="PS51269"/>
    </source>
</evidence>
<dbReference type="AlphaFoldDB" id="A0A9Q0LT03"/>
<dbReference type="OrthoDB" id="284322at2759"/>
<dbReference type="PANTHER" id="PTHR16231">
    <property type="entry name" value="COMM DOMAIN-CONTAINING PROTEIN 4-8 FAMILY MEMBER"/>
    <property type="match status" value="1"/>
</dbReference>
<dbReference type="OMA" id="RDCPDWL"/>
<evidence type="ECO:0000313" key="3">
    <source>
        <dbReference type="Proteomes" id="UP001149090"/>
    </source>
</evidence>
<feature type="domain" description="COMM" evidence="1">
    <location>
        <begin position="129"/>
        <end position="199"/>
    </location>
</feature>
<evidence type="ECO:0000313" key="2">
    <source>
        <dbReference type="EMBL" id="KAJ5077989.1"/>
    </source>
</evidence>
<sequence length="199" mass="22903">MKFKFCGGLDAPDWLLAEIMTLSKMSSVKMKLLCVEVIHRILKQDTSYEKITKMTSNLENESDVKGAVAALHFILSSSAKFDVEPNIVSTELQQLGLPKEHCESLIRPYREQKEAIQAKFVEESLRLTKVKNVEWRSDYIISANKTEVQKPVIQLKLDLTDFSENSQNTKKISFEINDEKFKLLLNDLNEAKDLMKKFQ</sequence>
<dbReference type="Pfam" id="PF07258">
    <property type="entry name" value="COMM_domain"/>
    <property type="match status" value="1"/>
</dbReference>